<dbReference type="InterPro" id="IPR014721">
    <property type="entry name" value="Ribsml_uS5_D2-typ_fold_subgr"/>
</dbReference>
<dbReference type="EC" id="3.1.26.5" evidence="7 8"/>
<dbReference type="PROSITE" id="PS00648">
    <property type="entry name" value="RIBONUCLEASE_P"/>
    <property type="match status" value="1"/>
</dbReference>
<evidence type="ECO:0000313" key="11">
    <source>
        <dbReference type="Proteomes" id="UP001589896"/>
    </source>
</evidence>
<keyword evidence="11" id="KW-1185">Reference proteome</keyword>
<dbReference type="NCBIfam" id="TIGR00188">
    <property type="entry name" value="rnpA"/>
    <property type="match status" value="1"/>
</dbReference>
<keyword evidence="4 7" id="KW-0255">Endonuclease</keyword>
<dbReference type="Proteomes" id="UP001589896">
    <property type="component" value="Unassembled WGS sequence"/>
</dbReference>
<name>A0ABV6RHJ6_9GAMM</name>
<evidence type="ECO:0000256" key="7">
    <source>
        <dbReference type="HAMAP-Rule" id="MF_00227"/>
    </source>
</evidence>
<dbReference type="InterPro" id="IPR000100">
    <property type="entry name" value="RNase_P"/>
</dbReference>
<dbReference type="PANTHER" id="PTHR33992">
    <property type="entry name" value="RIBONUCLEASE P PROTEIN COMPONENT"/>
    <property type="match status" value="1"/>
</dbReference>
<dbReference type="RefSeq" id="WP_386664112.1">
    <property type="nucleotide sequence ID" value="NZ_JBHLTG010000001.1"/>
</dbReference>
<comment type="subunit">
    <text evidence="7">Consists of a catalytic RNA component (M1 or rnpB) and a protein subunit.</text>
</comment>
<comment type="caution">
    <text evidence="10">The sequence shown here is derived from an EMBL/GenBank/DDBJ whole genome shotgun (WGS) entry which is preliminary data.</text>
</comment>
<evidence type="ECO:0000256" key="9">
    <source>
        <dbReference type="SAM" id="MobiDB-lite"/>
    </source>
</evidence>
<dbReference type="HAMAP" id="MF_00227">
    <property type="entry name" value="RNase_P"/>
    <property type="match status" value="1"/>
</dbReference>
<dbReference type="InterPro" id="IPR020568">
    <property type="entry name" value="Ribosomal_Su5_D2-typ_SF"/>
</dbReference>
<reference evidence="10 11" key="1">
    <citation type="submission" date="2024-09" db="EMBL/GenBank/DDBJ databases">
        <authorList>
            <person name="Sun Q."/>
            <person name="Mori K."/>
        </authorList>
    </citation>
    <scope>NUCLEOTIDE SEQUENCE [LARGE SCALE GENOMIC DNA]</scope>
    <source>
        <strain evidence="10 11">KCTC 23076</strain>
    </source>
</reference>
<dbReference type="Pfam" id="PF00825">
    <property type="entry name" value="Ribonuclease_P"/>
    <property type="match status" value="1"/>
</dbReference>
<protein>
    <recommendedName>
        <fullName evidence="7 8">Ribonuclease P protein component</fullName>
        <shortName evidence="7">RNase P protein</shortName>
        <shortName evidence="7">RNaseP protein</shortName>
        <ecNumber evidence="7 8">3.1.26.5</ecNumber>
    </recommendedName>
    <alternativeName>
        <fullName evidence="7">Protein C5</fullName>
    </alternativeName>
</protein>
<evidence type="ECO:0000313" key="10">
    <source>
        <dbReference type="EMBL" id="MFC0676455.1"/>
    </source>
</evidence>
<gene>
    <name evidence="7 10" type="primary">rnpA</name>
    <name evidence="10" type="ORF">ACFFGH_01140</name>
</gene>
<dbReference type="EMBL" id="JBHLTG010000001">
    <property type="protein sequence ID" value="MFC0676455.1"/>
    <property type="molecule type" value="Genomic_DNA"/>
</dbReference>
<dbReference type="GO" id="GO:0004526">
    <property type="term" value="F:ribonuclease P activity"/>
    <property type="evidence" value="ECO:0007669"/>
    <property type="project" value="UniProtKB-EC"/>
</dbReference>
<dbReference type="InterPro" id="IPR020539">
    <property type="entry name" value="RNase_P_CS"/>
</dbReference>
<proteinExistence type="inferred from homology"/>
<evidence type="ECO:0000256" key="3">
    <source>
        <dbReference type="ARBA" id="ARBA00022722"/>
    </source>
</evidence>
<keyword evidence="2 7" id="KW-0819">tRNA processing</keyword>
<keyword evidence="3 7" id="KW-0540">Nuclease</keyword>
<evidence type="ECO:0000256" key="5">
    <source>
        <dbReference type="ARBA" id="ARBA00022801"/>
    </source>
</evidence>
<feature type="region of interest" description="Disordered" evidence="9">
    <location>
        <begin position="144"/>
        <end position="167"/>
    </location>
</feature>
<dbReference type="PANTHER" id="PTHR33992:SF1">
    <property type="entry name" value="RIBONUCLEASE P PROTEIN COMPONENT"/>
    <property type="match status" value="1"/>
</dbReference>
<evidence type="ECO:0000256" key="1">
    <source>
        <dbReference type="ARBA" id="ARBA00002663"/>
    </source>
</evidence>
<evidence type="ECO:0000256" key="2">
    <source>
        <dbReference type="ARBA" id="ARBA00022694"/>
    </source>
</evidence>
<evidence type="ECO:0000256" key="8">
    <source>
        <dbReference type="NCBIfam" id="TIGR00188"/>
    </source>
</evidence>
<dbReference type="Gene3D" id="3.30.230.10">
    <property type="match status" value="1"/>
</dbReference>
<comment type="similarity">
    <text evidence="7">Belongs to the RnpA family.</text>
</comment>
<accession>A0ABV6RHJ6</accession>
<organism evidence="10 11">
    <name type="scientific">Lysobacter korlensis</name>
    <dbReference type="NCBI Taxonomy" id="553636"/>
    <lineage>
        <taxon>Bacteria</taxon>
        <taxon>Pseudomonadati</taxon>
        <taxon>Pseudomonadota</taxon>
        <taxon>Gammaproteobacteria</taxon>
        <taxon>Lysobacterales</taxon>
        <taxon>Lysobacteraceae</taxon>
        <taxon>Lysobacter</taxon>
    </lineage>
</organism>
<keyword evidence="6 7" id="KW-0694">RNA-binding</keyword>
<evidence type="ECO:0000256" key="6">
    <source>
        <dbReference type="ARBA" id="ARBA00022884"/>
    </source>
</evidence>
<comment type="function">
    <text evidence="1 7">RNaseP catalyzes the removal of the 5'-leader sequence from pre-tRNA to produce the mature 5'-terminus. It can also cleave other RNA substrates such as 4.5S RNA. The protein component plays an auxiliary but essential role in vivo by binding to the 5'-leader sequence and broadening the substrate specificity of the ribozyme.</text>
</comment>
<dbReference type="SUPFAM" id="SSF54211">
    <property type="entry name" value="Ribosomal protein S5 domain 2-like"/>
    <property type="match status" value="1"/>
</dbReference>
<keyword evidence="5 7" id="KW-0378">Hydrolase</keyword>
<comment type="catalytic activity">
    <reaction evidence="7">
        <text>Endonucleolytic cleavage of RNA, removing 5'-extranucleotides from tRNA precursor.</text>
        <dbReference type="EC" id="3.1.26.5"/>
    </reaction>
</comment>
<sequence length="167" mass="18068">MNRRFPRAARVRVRSDFDRIFKHGRRVALPVLALHWHADAHANGDEQVAASAADGPVSTAEAVSPRAEARLGLAVSRKVDARAVVRNRIKRQLRDSFRHHRAWLAPGDYVVVARPGAAALASEALRSAFLGLLRRAGALTDPALPPVSLPGTMPAAACTDRVQPPSR</sequence>
<evidence type="ECO:0000256" key="4">
    <source>
        <dbReference type="ARBA" id="ARBA00022759"/>
    </source>
</evidence>